<dbReference type="Proteomes" id="UP001383192">
    <property type="component" value="Unassembled WGS sequence"/>
</dbReference>
<evidence type="ECO:0000256" key="1">
    <source>
        <dbReference type="ARBA" id="ARBA00006484"/>
    </source>
</evidence>
<dbReference type="SUPFAM" id="SSF51735">
    <property type="entry name" value="NAD(P)-binding Rossmann-fold domains"/>
    <property type="match status" value="1"/>
</dbReference>
<dbReference type="InterPro" id="IPR052178">
    <property type="entry name" value="Sec_Metab_Biosynth_SDR"/>
</dbReference>
<dbReference type="AlphaFoldDB" id="A0AAW0DSY5"/>
<keyword evidence="5" id="KW-1185">Reference proteome</keyword>
<dbReference type="InterPro" id="IPR036291">
    <property type="entry name" value="NAD(P)-bd_dom_sf"/>
</dbReference>
<evidence type="ECO:0000256" key="2">
    <source>
        <dbReference type="ARBA" id="ARBA00022857"/>
    </source>
</evidence>
<proteinExistence type="inferred from homology"/>
<protein>
    <submittedName>
        <fullName evidence="4">Uncharacterized protein</fullName>
    </submittedName>
</protein>
<comment type="caution">
    <text evidence="4">The sequence shown here is derived from an EMBL/GenBank/DDBJ whole genome shotgun (WGS) entry which is preliminary data.</text>
</comment>
<evidence type="ECO:0000313" key="5">
    <source>
        <dbReference type="Proteomes" id="UP001383192"/>
    </source>
</evidence>
<reference evidence="4 5" key="1">
    <citation type="submission" date="2024-01" db="EMBL/GenBank/DDBJ databases">
        <title>A draft genome for a cacao thread blight-causing isolate of Paramarasmius palmivorus.</title>
        <authorList>
            <person name="Baruah I.K."/>
            <person name="Bukari Y."/>
            <person name="Amoako-Attah I."/>
            <person name="Meinhardt L.W."/>
            <person name="Bailey B.A."/>
            <person name="Cohen S.P."/>
        </authorList>
    </citation>
    <scope>NUCLEOTIDE SEQUENCE [LARGE SCALE GENOMIC DNA]</scope>
    <source>
        <strain evidence="4 5">GH-12</strain>
    </source>
</reference>
<dbReference type="PANTHER" id="PTHR43618">
    <property type="entry name" value="7-ALPHA-HYDROXYSTEROID DEHYDROGENASE"/>
    <property type="match status" value="1"/>
</dbReference>
<dbReference type="Pfam" id="PF00106">
    <property type="entry name" value="adh_short"/>
    <property type="match status" value="1"/>
</dbReference>
<dbReference type="InterPro" id="IPR002347">
    <property type="entry name" value="SDR_fam"/>
</dbReference>
<accession>A0AAW0DSY5</accession>
<evidence type="ECO:0000256" key="3">
    <source>
        <dbReference type="ARBA" id="ARBA00023002"/>
    </source>
</evidence>
<dbReference type="PANTHER" id="PTHR43618:SF4">
    <property type="entry name" value="SHORT CHAIN DEHYDROGENASE_REDUCTASE FAMILY (AFU_ORTHOLOGUE AFUA_7G04540)"/>
    <property type="match status" value="1"/>
</dbReference>
<organism evidence="4 5">
    <name type="scientific">Paramarasmius palmivorus</name>
    <dbReference type="NCBI Taxonomy" id="297713"/>
    <lineage>
        <taxon>Eukaryota</taxon>
        <taxon>Fungi</taxon>
        <taxon>Dikarya</taxon>
        <taxon>Basidiomycota</taxon>
        <taxon>Agaricomycotina</taxon>
        <taxon>Agaricomycetes</taxon>
        <taxon>Agaricomycetidae</taxon>
        <taxon>Agaricales</taxon>
        <taxon>Marasmiineae</taxon>
        <taxon>Marasmiaceae</taxon>
        <taxon>Paramarasmius</taxon>
    </lineage>
</organism>
<keyword evidence="2" id="KW-0521">NADP</keyword>
<keyword evidence="3" id="KW-0560">Oxidoreductase</keyword>
<evidence type="ECO:0000313" key="4">
    <source>
        <dbReference type="EMBL" id="KAK7054485.1"/>
    </source>
</evidence>
<gene>
    <name evidence="4" type="ORF">VNI00_003683</name>
</gene>
<comment type="similarity">
    <text evidence="1">Belongs to the short-chain dehydrogenases/reductases (SDR) family.</text>
</comment>
<name>A0AAW0DSY5_9AGAR</name>
<dbReference type="EMBL" id="JAYKXP010000009">
    <property type="protein sequence ID" value="KAK7054485.1"/>
    <property type="molecule type" value="Genomic_DNA"/>
</dbReference>
<dbReference type="Gene3D" id="3.40.50.720">
    <property type="entry name" value="NAD(P)-binding Rossmann-like Domain"/>
    <property type="match status" value="1"/>
</dbReference>
<sequence length="151" mass="16724">MSTSNLNDLNVSSLFDLLGRVAVVTGGGTGIGLMIAKGLSANGAKVYVTGRREEVLNQVHLQYPDIHPLRMDVSSKEEIANAVKILEEKEGKLDILVNKLKQLKACRRMSAEEKGTDLWSNAHFFNQYNFQDWADVFNINTTEAQGLPITM</sequence>
<dbReference type="PRINTS" id="PR00081">
    <property type="entry name" value="GDHRDH"/>
</dbReference>
<dbReference type="GO" id="GO:0016491">
    <property type="term" value="F:oxidoreductase activity"/>
    <property type="evidence" value="ECO:0007669"/>
    <property type="project" value="UniProtKB-KW"/>
</dbReference>